<comment type="caution">
    <text evidence="1">The sequence shown here is derived from an EMBL/GenBank/DDBJ whole genome shotgun (WGS) entry which is preliminary data.</text>
</comment>
<dbReference type="PANTHER" id="PTHR47718">
    <property type="entry name" value="OS01G0519700 PROTEIN"/>
    <property type="match status" value="1"/>
</dbReference>
<evidence type="ECO:0008006" key="3">
    <source>
        <dbReference type="Google" id="ProtNLM"/>
    </source>
</evidence>
<accession>A0ABC8TLZ3</accession>
<dbReference type="AlphaFoldDB" id="A0ABC8TLZ3"/>
<evidence type="ECO:0000313" key="2">
    <source>
        <dbReference type="Proteomes" id="UP001642360"/>
    </source>
</evidence>
<gene>
    <name evidence="1" type="ORF">ILEXP_LOCUS38515</name>
</gene>
<dbReference type="EMBL" id="CAUOFW020005230">
    <property type="protein sequence ID" value="CAK9169077.1"/>
    <property type="molecule type" value="Genomic_DNA"/>
</dbReference>
<protein>
    <recommendedName>
        <fullName evidence="3">Protein FAR1-RELATED SEQUENCE</fullName>
    </recommendedName>
</protein>
<proteinExistence type="predicted"/>
<keyword evidence="2" id="KW-1185">Reference proteome</keyword>
<organism evidence="1 2">
    <name type="scientific">Ilex paraguariensis</name>
    <name type="common">yerba mate</name>
    <dbReference type="NCBI Taxonomy" id="185542"/>
    <lineage>
        <taxon>Eukaryota</taxon>
        <taxon>Viridiplantae</taxon>
        <taxon>Streptophyta</taxon>
        <taxon>Embryophyta</taxon>
        <taxon>Tracheophyta</taxon>
        <taxon>Spermatophyta</taxon>
        <taxon>Magnoliopsida</taxon>
        <taxon>eudicotyledons</taxon>
        <taxon>Gunneridae</taxon>
        <taxon>Pentapetalae</taxon>
        <taxon>asterids</taxon>
        <taxon>campanulids</taxon>
        <taxon>Aquifoliales</taxon>
        <taxon>Aquifoliaceae</taxon>
        <taxon>Ilex</taxon>
    </lineage>
</organism>
<evidence type="ECO:0000313" key="1">
    <source>
        <dbReference type="EMBL" id="CAK9169077.1"/>
    </source>
</evidence>
<name>A0ABC8TLZ3_9AQUA</name>
<reference evidence="1 2" key="1">
    <citation type="submission" date="2024-02" db="EMBL/GenBank/DDBJ databases">
        <authorList>
            <person name="Vignale AGUSTIN F."/>
            <person name="Sosa J E."/>
            <person name="Modenutti C."/>
        </authorList>
    </citation>
    <scope>NUCLEOTIDE SEQUENCE [LARGE SCALE GENOMIC DNA]</scope>
</reference>
<sequence length="97" mass="11193">MEVRKNKESSTYYVTKFIEVHHHAMMTPSKVYLLRSQKHMDEGAKRLIKKWSESGLDTPNIMSILSHEAGGITGIGFDEDQCRSYIQKLKKQTYGND</sequence>
<feature type="non-terminal residue" evidence="1">
    <location>
        <position position="97"/>
    </location>
</feature>
<dbReference type="Proteomes" id="UP001642360">
    <property type="component" value="Unassembled WGS sequence"/>
</dbReference>
<dbReference type="PANTHER" id="PTHR47718:SF7">
    <property type="entry name" value="PROTEIN FAR1-RELATED SEQUENCE"/>
    <property type="match status" value="1"/>
</dbReference>